<keyword evidence="2" id="KW-1185">Reference proteome</keyword>
<sequence length="182" mass="21192">KNPTVKWISTVITLGRKSHEILRINNASIPRVDEKIYSSFYEKLLYWTYEDNERVPETARIMKQEIHEDNEDVPDLNFMFKFGTNDINILKNNDFAIKVLGSYLLDRCQHGDIIAFKMCLDCFDIVKTIDSVINFLVDRGDLEKLKLVKIWCEKAAKPITETPLYQNLVIKSQAIGIYQITN</sequence>
<accession>A0ABN7X6D8</accession>
<organism evidence="1 2">
    <name type="scientific">Gigaspora margarita</name>
    <dbReference type="NCBI Taxonomy" id="4874"/>
    <lineage>
        <taxon>Eukaryota</taxon>
        <taxon>Fungi</taxon>
        <taxon>Fungi incertae sedis</taxon>
        <taxon>Mucoromycota</taxon>
        <taxon>Glomeromycotina</taxon>
        <taxon>Glomeromycetes</taxon>
        <taxon>Diversisporales</taxon>
        <taxon>Gigasporaceae</taxon>
        <taxon>Gigaspora</taxon>
    </lineage>
</organism>
<feature type="non-terminal residue" evidence="1">
    <location>
        <position position="1"/>
    </location>
</feature>
<reference evidence="1 2" key="1">
    <citation type="submission" date="2021-06" db="EMBL/GenBank/DDBJ databases">
        <authorList>
            <person name="Kallberg Y."/>
            <person name="Tangrot J."/>
            <person name="Rosling A."/>
        </authorList>
    </citation>
    <scope>NUCLEOTIDE SEQUENCE [LARGE SCALE GENOMIC DNA]</scope>
    <source>
        <strain evidence="1 2">120-4 pot B 10/14</strain>
    </source>
</reference>
<comment type="caution">
    <text evidence="1">The sequence shown here is derived from an EMBL/GenBank/DDBJ whole genome shotgun (WGS) entry which is preliminary data.</text>
</comment>
<name>A0ABN7X6D8_GIGMA</name>
<evidence type="ECO:0000313" key="1">
    <source>
        <dbReference type="EMBL" id="CAG8849191.1"/>
    </source>
</evidence>
<evidence type="ECO:0000313" key="2">
    <source>
        <dbReference type="Proteomes" id="UP000789901"/>
    </source>
</evidence>
<gene>
    <name evidence="1" type="ORF">GMARGA_LOCUS39578</name>
</gene>
<dbReference type="Proteomes" id="UP000789901">
    <property type="component" value="Unassembled WGS sequence"/>
</dbReference>
<proteinExistence type="predicted"/>
<protein>
    <submittedName>
        <fullName evidence="1">4585_t:CDS:1</fullName>
    </submittedName>
</protein>
<feature type="non-terminal residue" evidence="1">
    <location>
        <position position="182"/>
    </location>
</feature>
<dbReference type="EMBL" id="CAJVQB010095184">
    <property type="protein sequence ID" value="CAG8849191.1"/>
    <property type="molecule type" value="Genomic_DNA"/>
</dbReference>